<dbReference type="EMBL" id="CADCTN010000090">
    <property type="protein sequence ID" value="CAA9236133.1"/>
    <property type="molecule type" value="Genomic_DNA"/>
</dbReference>
<accession>A0A6J4HXY8</accession>
<feature type="compositionally biased region" description="Basic and acidic residues" evidence="1">
    <location>
        <begin position="100"/>
        <end position="109"/>
    </location>
</feature>
<proteinExistence type="predicted"/>
<feature type="non-terminal residue" evidence="2">
    <location>
        <position position="240"/>
    </location>
</feature>
<reference evidence="2" key="1">
    <citation type="submission" date="2020-02" db="EMBL/GenBank/DDBJ databases">
        <authorList>
            <person name="Meier V. D."/>
        </authorList>
    </citation>
    <scope>NUCLEOTIDE SEQUENCE</scope>
    <source>
        <strain evidence="2">AVDCRST_MAG52</strain>
    </source>
</reference>
<dbReference type="AlphaFoldDB" id="A0A6J4HXY8"/>
<evidence type="ECO:0000313" key="2">
    <source>
        <dbReference type="EMBL" id="CAA9236133.1"/>
    </source>
</evidence>
<feature type="compositionally biased region" description="Gly residues" evidence="1">
    <location>
        <begin position="76"/>
        <end position="92"/>
    </location>
</feature>
<feature type="region of interest" description="Disordered" evidence="1">
    <location>
        <begin position="1"/>
        <end position="129"/>
    </location>
</feature>
<feature type="compositionally biased region" description="Gly residues" evidence="1">
    <location>
        <begin position="110"/>
        <end position="119"/>
    </location>
</feature>
<protein>
    <submittedName>
        <fullName evidence="2">Uncharacterized protein</fullName>
    </submittedName>
</protein>
<gene>
    <name evidence="2" type="ORF">AVDCRST_MAG52-1362</name>
</gene>
<organism evidence="2">
    <name type="scientific">uncultured Blastococcus sp</name>
    <dbReference type="NCBI Taxonomy" id="217144"/>
    <lineage>
        <taxon>Bacteria</taxon>
        <taxon>Bacillati</taxon>
        <taxon>Actinomycetota</taxon>
        <taxon>Actinomycetes</taxon>
        <taxon>Geodermatophilales</taxon>
        <taxon>Geodermatophilaceae</taxon>
        <taxon>Blastococcus</taxon>
        <taxon>environmental samples</taxon>
    </lineage>
</organism>
<feature type="non-terminal residue" evidence="2">
    <location>
        <position position="1"/>
    </location>
</feature>
<sequence>APAHRIPAAHRNRHAPQPEHGRLQLPTPTPRRGRRPGQPTPGPGGGRLRRAGRAVLRVDDAGGAPVRPLTSRRRGGGAGDLAGGAAGTGPLRGPGLPEDLGLHHPDEPGAGHGGTGVPGAPGDRCARPRRAGCRHLRGGAPVVLLAGPLAGALVRALADVAGAARRGSSRRGADGAPARGRRPAARTAAHRADHARHRRLHRRGGVPASEPGAQQPARPPAPGPVGGPDGARPLPGRARL</sequence>
<evidence type="ECO:0000256" key="1">
    <source>
        <dbReference type="SAM" id="MobiDB-lite"/>
    </source>
</evidence>
<name>A0A6J4HXY8_9ACTN</name>
<feature type="compositionally biased region" description="Basic residues" evidence="1">
    <location>
        <begin position="193"/>
        <end position="204"/>
    </location>
</feature>
<feature type="region of interest" description="Disordered" evidence="1">
    <location>
        <begin position="162"/>
        <end position="240"/>
    </location>
</feature>